<dbReference type="AlphaFoldDB" id="A0AAD5DVM8"/>
<dbReference type="EMBL" id="JADXDR010000023">
    <property type="protein sequence ID" value="KAI7844825.1"/>
    <property type="molecule type" value="Genomic_DNA"/>
</dbReference>
<feature type="region of interest" description="Disordered" evidence="1">
    <location>
        <begin position="1"/>
        <end position="33"/>
    </location>
</feature>
<reference evidence="3" key="1">
    <citation type="submission" date="2020-11" db="EMBL/GenBank/DDBJ databases">
        <title>Chlorella ohadii genome sequencing and assembly.</title>
        <authorList>
            <person name="Murik O."/>
            <person name="Treves H."/>
            <person name="Kedem I."/>
            <person name="Shotland Y."/>
            <person name="Kaplan A."/>
        </authorList>
    </citation>
    <scope>NUCLEOTIDE SEQUENCE</scope>
    <source>
        <strain evidence="3">1</strain>
    </source>
</reference>
<feature type="transmembrane region" description="Helical" evidence="2">
    <location>
        <begin position="168"/>
        <end position="187"/>
    </location>
</feature>
<feature type="transmembrane region" description="Helical" evidence="2">
    <location>
        <begin position="108"/>
        <end position="125"/>
    </location>
</feature>
<evidence type="ECO:0000313" key="3">
    <source>
        <dbReference type="EMBL" id="KAI7844825.1"/>
    </source>
</evidence>
<protein>
    <submittedName>
        <fullName evidence="3">Uncharacterized protein</fullName>
    </submittedName>
</protein>
<name>A0AAD5DVM8_9CHLO</name>
<keyword evidence="2" id="KW-1133">Transmembrane helix</keyword>
<organism evidence="3 4">
    <name type="scientific">Chlorella ohadii</name>
    <dbReference type="NCBI Taxonomy" id="2649997"/>
    <lineage>
        <taxon>Eukaryota</taxon>
        <taxon>Viridiplantae</taxon>
        <taxon>Chlorophyta</taxon>
        <taxon>core chlorophytes</taxon>
        <taxon>Trebouxiophyceae</taxon>
        <taxon>Chlorellales</taxon>
        <taxon>Chlorellaceae</taxon>
        <taxon>Chlorella clade</taxon>
        <taxon>Chlorella</taxon>
    </lineage>
</organism>
<evidence type="ECO:0000313" key="4">
    <source>
        <dbReference type="Proteomes" id="UP001205105"/>
    </source>
</evidence>
<evidence type="ECO:0000256" key="1">
    <source>
        <dbReference type="SAM" id="MobiDB-lite"/>
    </source>
</evidence>
<feature type="transmembrane region" description="Helical" evidence="2">
    <location>
        <begin position="80"/>
        <end position="102"/>
    </location>
</feature>
<feature type="transmembrane region" description="Helical" evidence="2">
    <location>
        <begin position="224"/>
        <end position="246"/>
    </location>
</feature>
<sequence length="289" mass="31850">MLGSSSPLAADQHEAGVRRRPQGTAALPPVPPRPLAPLSAQVAAAERMHPWSLAFACPHLEAQFAARYARTMWRTDLASVFLHAMFYGLLLFTPGPLGYMWWKLPLTTILRGTTYLAWLPILLIPQLRCWHLRYRDVSLCLMLAGMTAYMLCGTGVCNHQAWVDPAFATHPLFQGGFSWLGFSLILLQPRMRIHRFAAAAVAGAQLPALSNYCQDHFLGAYGRCMAIGAVKVSLVALLPLAGVYWLEARARKLFLDARRRADSGSPPPLERQPPSSLVHWLSGSPTASL</sequence>
<comment type="caution">
    <text evidence="3">The sequence shown here is derived from an EMBL/GenBank/DDBJ whole genome shotgun (WGS) entry which is preliminary data.</text>
</comment>
<gene>
    <name evidence="3" type="ORF">COHA_001479</name>
</gene>
<feature type="transmembrane region" description="Helical" evidence="2">
    <location>
        <begin position="137"/>
        <end position="156"/>
    </location>
</feature>
<accession>A0AAD5DVM8</accession>
<dbReference type="Proteomes" id="UP001205105">
    <property type="component" value="Unassembled WGS sequence"/>
</dbReference>
<keyword evidence="4" id="KW-1185">Reference proteome</keyword>
<keyword evidence="2" id="KW-0812">Transmembrane</keyword>
<feature type="region of interest" description="Disordered" evidence="1">
    <location>
        <begin position="261"/>
        <end position="289"/>
    </location>
</feature>
<evidence type="ECO:0000256" key="2">
    <source>
        <dbReference type="SAM" id="Phobius"/>
    </source>
</evidence>
<proteinExistence type="predicted"/>
<keyword evidence="2" id="KW-0472">Membrane</keyword>